<name>E9I7A3_DAPPU</name>
<feature type="compositionally biased region" description="Acidic residues" evidence="1">
    <location>
        <begin position="173"/>
        <end position="185"/>
    </location>
</feature>
<evidence type="ECO:0000313" key="3">
    <source>
        <dbReference type="Proteomes" id="UP000000305"/>
    </source>
</evidence>
<feature type="compositionally biased region" description="Basic and acidic residues" evidence="1">
    <location>
        <begin position="87"/>
        <end position="98"/>
    </location>
</feature>
<dbReference type="HOGENOM" id="CLU_1264353_0_0_1"/>
<dbReference type="Proteomes" id="UP000000305">
    <property type="component" value="Unassembled WGS sequence"/>
</dbReference>
<sequence length="219" mass="23921">SSLFVDFPRSAISSQISDSSKDASGHSGPSATITRAPVEVASTSVVSGSKNRNSLELAREAARQFVINLPRDVYPDVNSTVRQSTSENEKRNEDRHSDVGLSTDSIEGLLKDPESSNVTAAKGSKFSDVIAKNVEEEDGTEQVRERRSFRKEVQNSEQEAHGLELDSGLGQVDYEDVCEVGEDTDREVGEETRREVSDENDREVGDGNDREVGDENVGE</sequence>
<feature type="region of interest" description="Disordered" evidence="1">
    <location>
        <begin position="1"/>
        <end position="53"/>
    </location>
</feature>
<feature type="region of interest" description="Disordered" evidence="1">
    <location>
        <begin position="74"/>
        <end position="219"/>
    </location>
</feature>
<dbReference type="AlphaFoldDB" id="E9I7A3"/>
<gene>
    <name evidence="2" type="ORF">DAPPUDRAFT_125418</name>
</gene>
<reference evidence="2 3" key="1">
    <citation type="journal article" date="2011" name="Science">
        <title>The ecoresponsive genome of Daphnia pulex.</title>
        <authorList>
            <person name="Colbourne J.K."/>
            <person name="Pfrender M.E."/>
            <person name="Gilbert D."/>
            <person name="Thomas W.K."/>
            <person name="Tucker A."/>
            <person name="Oakley T.H."/>
            <person name="Tokishita S."/>
            <person name="Aerts A."/>
            <person name="Arnold G.J."/>
            <person name="Basu M.K."/>
            <person name="Bauer D.J."/>
            <person name="Caceres C.E."/>
            <person name="Carmel L."/>
            <person name="Casola C."/>
            <person name="Choi J.H."/>
            <person name="Detter J.C."/>
            <person name="Dong Q."/>
            <person name="Dusheyko S."/>
            <person name="Eads B.D."/>
            <person name="Frohlich T."/>
            <person name="Geiler-Samerotte K.A."/>
            <person name="Gerlach D."/>
            <person name="Hatcher P."/>
            <person name="Jogdeo S."/>
            <person name="Krijgsveld J."/>
            <person name="Kriventseva E.V."/>
            <person name="Kultz D."/>
            <person name="Laforsch C."/>
            <person name="Lindquist E."/>
            <person name="Lopez J."/>
            <person name="Manak J.R."/>
            <person name="Muller J."/>
            <person name="Pangilinan J."/>
            <person name="Patwardhan R.P."/>
            <person name="Pitluck S."/>
            <person name="Pritham E.J."/>
            <person name="Rechtsteiner A."/>
            <person name="Rho M."/>
            <person name="Rogozin I.B."/>
            <person name="Sakarya O."/>
            <person name="Salamov A."/>
            <person name="Schaack S."/>
            <person name="Shapiro H."/>
            <person name="Shiga Y."/>
            <person name="Skalitzky C."/>
            <person name="Smith Z."/>
            <person name="Souvorov A."/>
            <person name="Sung W."/>
            <person name="Tang Z."/>
            <person name="Tsuchiya D."/>
            <person name="Tu H."/>
            <person name="Vos H."/>
            <person name="Wang M."/>
            <person name="Wolf Y.I."/>
            <person name="Yamagata H."/>
            <person name="Yamada T."/>
            <person name="Ye Y."/>
            <person name="Shaw J.R."/>
            <person name="Andrews J."/>
            <person name="Crease T.J."/>
            <person name="Tang H."/>
            <person name="Lucas S.M."/>
            <person name="Robertson H.M."/>
            <person name="Bork P."/>
            <person name="Koonin E.V."/>
            <person name="Zdobnov E.M."/>
            <person name="Grigoriev I.V."/>
            <person name="Lynch M."/>
            <person name="Boore J.L."/>
        </authorList>
    </citation>
    <scope>NUCLEOTIDE SEQUENCE [LARGE SCALE GENOMIC DNA]</scope>
</reference>
<organism evidence="2 3">
    <name type="scientific">Daphnia pulex</name>
    <name type="common">Water flea</name>
    <dbReference type="NCBI Taxonomy" id="6669"/>
    <lineage>
        <taxon>Eukaryota</taxon>
        <taxon>Metazoa</taxon>
        <taxon>Ecdysozoa</taxon>
        <taxon>Arthropoda</taxon>
        <taxon>Crustacea</taxon>
        <taxon>Branchiopoda</taxon>
        <taxon>Diplostraca</taxon>
        <taxon>Cladocera</taxon>
        <taxon>Anomopoda</taxon>
        <taxon>Daphniidae</taxon>
        <taxon>Daphnia</taxon>
    </lineage>
</organism>
<feature type="compositionally biased region" description="Basic and acidic residues" evidence="1">
    <location>
        <begin position="186"/>
        <end position="213"/>
    </location>
</feature>
<protein>
    <submittedName>
        <fullName evidence="2">Uncharacterized protein</fullName>
    </submittedName>
</protein>
<accession>E9I7A3</accession>
<dbReference type="KEGG" id="dpx:DAPPUDRAFT_125418"/>
<feature type="non-terminal residue" evidence="2">
    <location>
        <position position="219"/>
    </location>
</feature>
<feature type="compositionally biased region" description="Polar residues" evidence="1">
    <location>
        <begin position="77"/>
        <end position="86"/>
    </location>
</feature>
<feature type="compositionally biased region" description="Basic and acidic residues" evidence="1">
    <location>
        <begin position="141"/>
        <end position="164"/>
    </location>
</feature>
<evidence type="ECO:0000256" key="1">
    <source>
        <dbReference type="SAM" id="MobiDB-lite"/>
    </source>
</evidence>
<evidence type="ECO:0000313" key="2">
    <source>
        <dbReference type="EMBL" id="EFX60127.1"/>
    </source>
</evidence>
<keyword evidence="3" id="KW-1185">Reference proteome</keyword>
<proteinExistence type="predicted"/>
<feature type="compositionally biased region" description="Polar residues" evidence="1">
    <location>
        <begin position="41"/>
        <end position="53"/>
    </location>
</feature>
<dbReference type="InParanoid" id="E9I7A3"/>
<dbReference type="EMBL" id="GL737084">
    <property type="protein sequence ID" value="EFX60127.1"/>
    <property type="molecule type" value="Genomic_DNA"/>
</dbReference>
<feature type="non-terminal residue" evidence="2">
    <location>
        <position position="1"/>
    </location>
</feature>